<dbReference type="AlphaFoldDB" id="A0A1I2QKJ1"/>
<dbReference type="STRING" id="1436961.SAMN05421739_10223"/>
<dbReference type="Proteomes" id="UP000198724">
    <property type="component" value="Unassembled WGS sequence"/>
</dbReference>
<evidence type="ECO:0000313" key="1">
    <source>
        <dbReference type="EMBL" id="SFG28123.1"/>
    </source>
</evidence>
<gene>
    <name evidence="1" type="ORF">SAMN05421739_10223</name>
</gene>
<keyword evidence="2" id="KW-1185">Reference proteome</keyword>
<reference evidence="2" key="1">
    <citation type="submission" date="2016-10" db="EMBL/GenBank/DDBJ databases">
        <authorList>
            <person name="Varghese N."/>
            <person name="Submissions S."/>
        </authorList>
    </citation>
    <scope>NUCLEOTIDE SEQUENCE [LARGE SCALE GENOMIC DNA]</scope>
    <source>
        <strain evidence="2">LP51</strain>
    </source>
</reference>
<name>A0A1I2QKJ1_9BACT</name>
<proteinExistence type="predicted"/>
<accession>A0A1I2QKJ1</accession>
<dbReference type="EMBL" id="FOOT01000002">
    <property type="protein sequence ID" value="SFG28123.1"/>
    <property type="molecule type" value="Genomic_DNA"/>
</dbReference>
<sequence>MEKHQLISVNHTFMNHLSLLQENLELLLQHTEEVLRHPSYYYSRFLYDEKQAGSRDVTAVTLGPYLEFW</sequence>
<evidence type="ECO:0000313" key="2">
    <source>
        <dbReference type="Proteomes" id="UP000198724"/>
    </source>
</evidence>
<protein>
    <submittedName>
        <fullName evidence="1">Uncharacterized protein</fullName>
    </submittedName>
</protein>
<organism evidence="1 2">
    <name type="scientific">Pontibacter chinhatensis</name>
    <dbReference type="NCBI Taxonomy" id="1436961"/>
    <lineage>
        <taxon>Bacteria</taxon>
        <taxon>Pseudomonadati</taxon>
        <taxon>Bacteroidota</taxon>
        <taxon>Cytophagia</taxon>
        <taxon>Cytophagales</taxon>
        <taxon>Hymenobacteraceae</taxon>
        <taxon>Pontibacter</taxon>
    </lineage>
</organism>